<feature type="domain" description="N-(5'phosphoribosyl) anthranilate isomerase (PRAI)" evidence="10">
    <location>
        <begin position="3"/>
        <end position="194"/>
    </location>
</feature>
<evidence type="ECO:0000256" key="5">
    <source>
        <dbReference type="ARBA" id="ARBA00022605"/>
    </source>
</evidence>
<dbReference type="GO" id="GO:0000162">
    <property type="term" value="P:L-tryptophan biosynthetic process"/>
    <property type="evidence" value="ECO:0007669"/>
    <property type="project" value="UniProtKB-UniRule"/>
</dbReference>
<dbReference type="EC" id="5.3.1.24" evidence="3 9"/>
<dbReference type="EMBL" id="FXBJ01000002">
    <property type="protein sequence ID" value="SMH26594.1"/>
    <property type="molecule type" value="Genomic_DNA"/>
</dbReference>
<dbReference type="AlphaFoldDB" id="A0A1X7MPP4"/>
<evidence type="ECO:0000313" key="11">
    <source>
        <dbReference type="EMBL" id="SMH26594.1"/>
    </source>
</evidence>
<keyword evidence="5 9" id="KW-0028">Amino-acid biosynthesis</keyword>
<evidence type="ECO:0000256" key="2">
    <source>
        <dbReference type="ARBA" id="ARBA00004664"/>
    </source>
</evidence>
<evidence type="ECO:0000256" key="6">
    <source>
        <dbReference type="ARBA" id="ARBA00022822"/>
    </source>
</evidence>
<evidence type="ECO:0000256" key="3">
    <source>
        <dbReference type="ARBA" id="ARBA00012572"/>
    </source>
</evidence>
<dbReference type="InterPro" id="IPR001240">
    <property type="entry name" value="PRAI_dom"/>
</dbReference>
<dbReference type="InterPro" id="IPR011060">
    <property type="entry name" value="RibuloseP-bd_barrel"/>
</dbReference>
<dbReference type="Proteomes" id="UP000193435">
    <property type="component" value="Unassembled WGS sequence"/>
</dbReference>
<evidence type="ECO:0000313" key="12">
    <source>
        <dbReference type="Proteomes" id="UP000193435"/>
    </source>
</evidence>
<dbReference type="SUPFAM" id="SSF51366">
    <property type="entry name" value="Ribulose-phoshate binding barrel"/>
    <property type="match status" value="1"/>
</dbReference>
<dbReference type="PANTHER" id="PTHR42894">
    <property type="entry name" value="N-(5'-PHOSPHORIBOSYL)ANTHRANILATE ISOMERASE"/>
    <property type="match status" value="1"/>
</dbReference>
<dbReference type="PANTHER" id="PTHR42894:SF1">
    <property type="entry name" value="N-(5'-PHOSPHORIBOSYL)ANTHRANILATE ISOMERASE"/>
    <property type="match status" value="1"/>
</dbReference>
<dbReference type="Pfam" id="PF00697">
    <property type="entry name" value="PRAI"/>
    <property type="match status" value="1"/>
</dbReference>
<name>A0A1X7MPP4_9LACT</name>
<comment type="similarity">
    <text evidence="9">Belongs to the TrpF family.</text>
</comment>
<dbReference type="UniPathway" id="UPA00035">
    <property type="reaction ID" value="UER00042"/>
</dbReference>
<keyword evidence="8 9" id="KW-0413">Isomerase</keyword>
<comment type="catalytic activity">
    <reaction evidence="1 9">
        <text>N-(5-phospho-beta-D-ribosyl)anthranilate = 1-(2-carboxyphenylamino)-1-deoxy-D-ribulose 5-phosphate</text>
        <dbReference type="Rhea" id="RHEA:21540"/>
        <dbReference type="ChEBI" id="CHEBI:18277"/>
        <dbReference type="ChEBI" id="CHEBI:58613"/>
        <dbReference type="EC" id="5.3.1.24"/>
    </reaction>
</comment>
<dbReference type="CDD" id="cd00405">
    <property type="entry name" value="PRAI"/>
    <property type="match status" value="1"/>
</dbReference>
<evidence type="ECO:0000256" key="8">
    <source>
        <dbReference type="ARBA" id="ARBA00023235"/>
    </source>
</evidence>
<sequence>MKIKICGLSREKDIEYANLAMPDFIGFIINFPKSHRSITFEQAKNLKSKLNPKIKAVGVFVNLPYQAVAKICKENTIDIVQLHGKEDNGYIENLKRLTDKKIIKVFIVDKDFDPIKAENSLADYILFDSGMGSGKSFSIEQIRNIKRPFFLAGGLSSENIEEATAFIQPFSVDLSSGVETNKTKDLKKMIAAVKQTHRRKIG</sequence>
<comment type="pathway">
    <text evidence="2 9">Amino-acid biosynthesis; L-tryptophan biosynthesis; L-tryptophan from chorismate: step 3/5.</text>
</comment>
<dbReference type="GO" id="GO:0004640">
    <property type="term" value="F:phosphoribosylanthranilate isomerase activity"/>
    <property type="evidence" value="ECO:0007669"/>
    <property type="project" value="UniProtKB-UniRule"/>
</dbReference>
<reference evidence="11 12" key="1">
    <citation type="submission" date="2017-04" db="EMBL/GenBank/DDBJ databases">
        <authorList>
            <person name="Afonso C.L."/>
            <person name="Miller P.J."/>
            <person name="Scott M.A."/>
            <person name="Spackman E."/>
            <person name="Goraichik I."/>
            <person name="Dimitrov K.M."/>
            <person name="Suarez D.L."/>
            <person name="Swayne D.E."/>
        </authorList>
    </citation>
    <scope>NUCLEOTIDE SEQUENCE [LARGE SCALE GENOMIC DNA]</scope>
    <source>
        <strain evidence="11 12">LMG26642</strain>
    </source>
</reference>
<dbReference type="OrthoDB" id="9786954at2"/>
<evidence type="ECO:0000259" key="10">
    <source>
        <dbReference type="Pfam" id="PF00697"/>
    </source>
</evidence>
<gene>
    <name evidence="9" type="primary">trpF</name>
    <name evidence="11" type="ORF">SAMN04488700_0201</name>
</gene>
<keyword evidence="12" id="KW-1185">Reference proteome</keyword>
<organism evidence="11 12">
    <name type="scientific">Carnobacterium iners</name>
    <dbReference type="NCBI Taxonomy" id="1073423"/>
    <lineage>
        <taxon>Bacteria</taxon>
        <taxon>Bacillati</taxon>
        <taxon>Bacillota</taxon>
        <taxon>Bacilli</taxon>
        <taxon>Lactobacillales</taxon>
        <taxon>Carnobacteriaceae</taxon>
        <taxon>Carnobacterium</taxon>
    </lineage>
</organism>
<protein>
    <recommendedName>
        <fullName evidence="4 9">N-(5'-phosphoribosyl)anthranilate isomerase</fullName>
        <shortName evidence="9">PRAI</shortName>
        <ecNumber evidence="3 9">5.3.1.24</ecNumber>
    </recommendedName>
</protein>
<evidence type="ECO:0000256" key="7">
    <source>
        <dbReference type="ARBA" id="ARBA00023141"/>
    </source>
</evidence>
<dbReference type="InterPro" id="IPR013785">
    <property type="entry name" value="Aldolase_TIM"/>
</dbReference>
<dbReference type="HAMAP" id="MF_00135">
    <property type="entry name" value="PRAI"/>
    <property type="match status" value="1"/>
</dbReference>
<dbReference type="InterPro" id="IPR044643">
    <property type="entry name" value="TrpF_fam"/>
</dbReference>
<evidence type="ECO:0000256" key="4">
    <source>
        <dbReference type="ARBA" id="ARBA00022272"/>
    </source>
</evidence>
<evidence type="ECO:0000256" key="9">
    <source>
        <dbReference type="HAMAP-Rule" id="MF_00135"/>
    </source>
</evidence>
<dbReference type="RefSeq" id="WP_085558567.1">
    <property type="nucleotide sequence ID" value="NZ_FOAH01000017.1"/>
</dbReference>
<accession>A0A1X7MPP4</accession>
<dbReference type="STRING" id="1073423.SAMN04488700_0201"/>
<keyword evidence="6 9" id="KW-0822">Tryptophan biosynthesis</keyword>
<dbReference type="Gene3D" id="3.20.20.70">
    <property type="entry name" value="Aldolase class I"/>
    <property type="match status" value="1"/>
</dbReference>
<evidence type="ECO:0000256" key="1">
    <source>
        <dbReference type="ARBA" id="ARBA00001164"/>
    </source>
</evidence>
<proteinExistence type="inferred from homology"/>
<keyword evidence="7 9" id="KW-0057">Aromatic amino acid biosynthesis</keyword>